<feature type="compositionally biased region" description="Polar residues" evidence="2">
    <location>
        <begin position="190"/>
        <end position="199"/>
    </location>
</feature>
<feature type="compositionally biased region" description="Polar residues" evidence="2">
    <location>
        <begin position="161"/>
        <end position="170"/>
    </location>
</feature>
<feature type="region of interest" description="Disordered" evidence="2">
    <location>
        <begin position="333"/>
        <end position="352"/>
    </location>
</feature>
<sequence>MMAKKSPQTADVHQYRPSQSGIPVFTPRRPQSSVPSTLSTPQLGLVPPTRHLSVSGSPQHPSPSSSSSSTSGGITPFRSFRNLFSTASGSSKHSPTSASSTVPVSSPKSSFPATALGSLRRSIGGDHSVSAPNLRHDQELSYEDTPVLQIDLPRPDFQSFVHSASLFQGESSSSAGPSRPSPFPGHGRTPSMSHLQTPSIGFGEHRQTMQQDRSPSRTRRDALVKDVRPPLPATEPSFVRSASQDGIKKSGSSSTSQQAQRSDGFTPSPSPSPVINPTDLSTIIEAENSGLSKHLPPLDTSQEVDTSLDDNDVIDPDLEHDTLDPKLLHVSSRNKLARTPPSKESSVLDLSTSKVTSEVLQAMGGTGPDRTQGWLNGIVVDDHDPEPGRDSLAESGVTGDGDASFNLSELDPDLAALLSPNRLVSSGTVPPSQSAADNLLPPPSPTKESSVSASPSESPRRPAFSRTPPRSSPPREPEPLRMPKSRTAPNLPSTVSANPRLNRSVSDRPAIQRLQSDSPPLAVPSTARAMSHSPERPSIVTEGRQRDSLDHYSSRRPHTGTGPGESSMSAPRGSAISRLLSPARLGPHVASPRNPSRPPSRSSPRVTQDAPPSPGFSRPSSAAGLPSSRSQPAARSSLDVRPGPDESMQAATPLRYRKRSLSVVEGGQSTLARREYPRAHAMRPTTEWIGPQTAKAFAAAGLLDQSYVRDRDSMSLGRRTPSRFSTTRSSIDDSRSRYVPSRMAFSEAGSINSWPRGETPSISRRGSIVRTPTLTATVSELGGLETPRTTLSAASTAPTSVSASSHLQSEYQSLQERHQVETGALLSALADSQRTAKVLREENTQLRDRLAEVEFKLVEAMEEIQRLQHAPPPSAPHSSRVGHPRYASVAAERPNRVGSRSPRKQSFLRESESPEDSPPHSSLEHSRTVLPANRPELGPYLDSRRFDNRMSTSSSLLPGPPSNMSMLMHEEALSAAGSPSGDHSVGFSSRPPSPASPTLVLAKLSNGPITISRDEKMGPEPGNISPTTADFSMVTSSPGSLNLRPEHELHLEDMPSFDLNPEREDDGLYETGHL</sequence>
<feature type="compositionally biased region" description="Polar residues" evidence="2">
    <location>
        <begin position="29"/>
        <end position="42"/>
    </location>
</feature>
<dbReference type="EMBL" id="KV429093">
    <property type="protein sequence ID" value="KZT66212.1"/>
    <property type="molecule type" value="Genomic_DNA"/>
</dbReference>
<feature type="region of interest" description="Disordered" evidence="2">
    <location>
        <begin position="423"/>
        <end position="669"/>
    </location>
</feature>
<keyword evidence="1" id="KW-0175">Coiled coil</keyword>
<feature type="region of interest" description="Disordered" evidence="2">
    <location>
        <begin position="889"/>
        <end position="994"/>
    </location>
</feature>
<evidence type="ECO:0000256" key="1">
    <source>
        <dbReference type="SAM" id="Coils"/>
    </source>
</evidence>
<keyword evidence="4" id="KW-1185">Reference proteome</keyword>
<accession>A0A165MWJ1</accession>
<feature type="region of interest" description="Disordered" evidence="2">
    <location>
        <begin position="1010"/>
        <end position="1074"/>
    </location>
</feature>
<feature type="compositionally biased region" description="Basic and acidic residues" evidence="2">
    <location>
        <begin position="214"/>
        <end position="228"/>
    </location>
</feature>
<feature type="compositionally biased region" description="Low complexity" evidence="2">
    <location>
        <begin position="789"/>
        <end position="805"/>
    </location>
</feature>
<dbReference type="OrthoDB" id="3216045at2759"/>
<feature type="compositionally biased region" description="Polar residues" evidence="2">
    <location>
        <begin position="423"/>
        <end position="436"/>
    </location>
</feature>
<dbReference type="AlphaFoldDB" id="A0A165MWJ1"/>
<feature type="compositionally biased region" description="Polar residues" evidence="2">
    <location>
        <begin position="1024"/>
        <end position="1040"/>
    </location>
</feature>
<feature type="compositionally biased region" description="Low complexity" evidence="2">
    <location>
        <begin position="950"/>
        <end position="967"/>
    </location>
</feature>
<feature type="compositionally biased region" description="Polar residues" evidence="2">
    <location>
        <begin position="1"/>
        <end position="21"/>
    </location>
</feature>
<name>A0A165MWJ1_9APHY</name>
<proteinExistence type="predicted"/>
<feature type="region of interest" description="Disordered" evidence="2">
    <location>
        <begin position="161"/>
        <end position="313"/>
    </location>
</feature>
<feature type="compositionally biased region" description="Polar residues" evidence="2">
    <location>
        <begin position="487"/>
        <end position="504"/>
    </location>
</feature>
<feature type="region of interest" description="Disordered" evidence="2">
    <location>
        <begin position="786"/>
        <end position="816"/>
    </location>
</feature>
<feature type="compositionally biased region" description="Low complexity" evidence="2">
    <location>
        <begin position="591"/>
        <end position="605"/>
    </location>
</feature>
<feature type="compositionally biased region" description="Low complexity" evidence="2">
    <location>
        <begin position="446"/>
        <end position="469"/>
    </location>
</feature>
<organism evidence="3 4">
    <name type="scientific">Daedalea quercina L-15889</name>
    <dbReference type="NCBI Taxonomy" id="1314783"/>
    <lineage>
        <taxon>Eukaryota</taxon>
        <taxon>Fungi</taxon>
        <taxon>Dikarya</taxon>
        <taxon>Basidiomycota</taxon>
        <taxon>Agaricomycotina</taxon>
        <taxon>Agaricomycetes</taxon>
        <taxon>Polyporales</taxon>
        <taxon>Fomitopsis</taxon>
    </lineage>
</organism>
<protein>
    <submittedName>
        <fullName evidence="3">Uncharacterized protein</fullName>
    </submittedName>
</protein>
<feature type="compositionally biased region" description="Low complexity" evidence="2">
    <location>
        <begin position="53"/>
        <end position="73"/>
    </location>
</feature>
<reference evidence="3 4" key="1">
    <citation type="journal article" date="2016" name="Mol. Biol. Evol.">
        <title>Comparative Genomics of Early-Diverging Mushroom-Forming Fungi Provides Insights into the Origins of Lignocellulose Decay Capabilities.</title>
        <authorList>
            <person name="Nagy L.G."/>
            <person name="Riley R."/>
            <person name="Tritt A."/>
            <person name="Adam C."/>
            <person name="Daum C."/>
            <person name="Floudas D."/>
            <person name="Sun H."/>
            <person name="Yadav J.S."/>
            <person name="Pangilinan J."/>
            <person name="Larsson K.H."/>
            <person name="Matsuura K."/>
            <person name="Barry K."/>
            <person name="Labutti K."/>
            <person name="Kuo R."/>
            <person name="Ohm R.A."/>
            <person name="Bhattacharya S.S."/>
            <person name="Shirouzu T."/>
            <person name="Yoshinaga Y."/>
            <person name="Martin F.M."/>
            <person name="Grigoriev I.V."/>
            <person name="Hibbett D.S."/>
        </authorList>
    </citation>
    <scope>NUCLEOTIDE SEQUENCE [LARGE SCALE GENOMIC DNA]</scope>
    <source>
        <strain evidence="3 4">L-15889</strain>
    </source>
</reference>
<feature type="compositionally biased region" description="Polar residues" evidence="2">
    <location>
        <begin position="342"/>
        <end position="352"/>
    </location>
</feature>
<evidence type="ECO:0000313" key="4">
    <source>
        <dbReference type="Proteomes" id="UP000076727"/>
    </source>
</evidence>
<feature type="region of interest" description="Disordered" evidence="2">
    <location>
        <begin position="363"/>
        <end position="407"/>
    </location>
</feature>
<feature type="compositionally biased region" description="Basic and acidic residues" evidence="2">
    <location>
        <begin position="1044"/>
        <end position="1053"/>
    </location>
</feature>
<evidence type="ECO:0000256" key="2">
    <source>
        <dbReference type="SAM" id="MobiDB-lite"/>
    </source>
</evidence>
<feature type="compositionally biased region" description="Basic and acidic residues" evidence="2">
    <location>
        <begin position="380"/>
        <end position="392"/>
    </location>
</feature>
<feature type="compositionally biased region" description="Low complexity" evidence="2">
    <location>
        <begin position="85"/>
        <end position="113"/>
    </location>
</feature>
<feature type="coiled-coil region" evidence="1">
    <location>
        <begin position="829"/>
        <end position="870"/>
    </location>
</feature>
<feature type="region of interest" description="Disordered" evidence="2">
    <location>
        <begin position="1"/>
        <end position="146"/>
    </location>
</feature>
<dbReference type="Proteomes" id="UP000076727">
    <property type="component" value="Unassembled WGS sequence"/>
</dbReference>
<gene>
    <name evidence="3" type="ORF">DAEQUDRAFT_813747</name>
</gene>
<evidence type="ECO:0000313" key="3">
    <source>
        <dbReference type="EMBL" id="KZT66212.1"/>
    </source>
</evidence>
<feature type="compositionally biased region" description="Low complexity" evidence="2">
    <location>
        <begin position="625"/>
        <end position="637"/>
    </location>
</feature>
<feature type="compositionally biased region" description="Basic and acidic residues" evidence="2">
    <location>
        <begin position="543"/>
        <end position="553"/>
    </location>
</feature>
<dbReference type="STRING" id="1314783.A0A165MWJ1"/>
<feature type="compositionally biased region" description="Polar residues" evidence="2">
    <location>
        <begin position="240"/>
        <end position="267"/>
    </location>
</feature>